<keyword evidence="6" id="KW-1185">Reference proteome</keyword>
<protein>
    <submittedName>
        <fullName evidence="5">Acyl-CoA synthetase (AMP-forming)/AMP-acid ligase II</fullName>
    </submittedName>
</protein>
<dbReference type="Pfam" id="PF00501">
    <property type="entry name" value="AMP-binding"/>
    <property type="match status" value="1"/>
</dbReference>
<dbReference type="InterPro" id="IPR025110">
    <property type="entry name" value="AMP-bd_C"/>
</dbReference>
<dbReference type="InterPro" id="IPR042099">
    <property type="entry name" value="ANL_N_sf"/>
</dbReference>
<sequence>MTGHPPISYPDRPLHHFLEDAADAAPERAAVSDDDRTLSFREVDQAANALAHALGAAGIGPGDRVAVALPTGIDLVVTLFAVSKAGAAAVLTNPRWTADEMRGALTTTTPRGLIAHEPLPLAPTALPPLLLHAGGRVATGWRPLVDAAAGQPRTRPAVPVAAWGPLEAVLPFSSGTTGLPKAAVHTHSTIVPATLQWVVAGAMRPSDRMLLFLPGFHVYGVITAAGAFAARAHLRLQERFDVAAVLDCIEQEAITLTFGAAPVALALDGVPDLEKRDLSSLRYVSWGATPMDVALARRVSHRSGIRWLHAYGATEAPLLFCNPAAAPPHTWRLDCPGLPVSDTQVRIVDLATREPCGPGEPGEVLVRGPQVFRGYLPPVPEQEVFEDGWLRTGDVGLLDESGALHLVERAKEMIKVNAFQVAPAELERLLMSHPAVADCGVFGVPDPRTGETPVAAVVLREDTAPEDLLAWVGERVATYKRITAVHRTATIPRTPSGKLLRRELRAGWLADHAREGSR</sequence>
<gene>
    <name evidence="5" type="ORF">SAMN05443637_10254</name>
</gene>
<organism evidence="5 6">
    <name type="scientific">Pseudonocardia thermophila</name>
    <dbReference type="NCBI Taxonomy" id="1848"/>
    <lineage>
        <taxon>Bacteria</taxon>
        <taxon>Bacillati</taxon>
        <taxon>Actinomycetota</taxon>
        <taxon>Actinomycetes</taxon>
        <taxon>Pseudonocardiales</taxon>
        <taxon>Pseudonocardiaceae</taxon>
        <taxon>Pseudonocardia</taxon>
    </lineage>
</organism>
<dbReference type="SUPFAM" id="SSF56801">
    <property type="entry name" value="Acetyl-CoA synthetase-like"/>
    <property type="match status" value="1"/>
</dbReference>
<dbReference type="OrthoDB" id="3970410at2"/>
<dbReference type="InterPro" id="IPR000873">
    <property type="entry name" value="AMP-dep_synth/lig_dom"/>
</dbReference>
<dbReference type="STRING" id="1848.SAMN05443637_10254"/>
<evidence type="ECO:0000313" key="5">
    <source>
        <dbReference type="EMBL" id="SHK03096.1"/>
    </source>
</evidence>
<reference evidence="5 6" key="1">
    <citation type="submission" date="2016-11" db="EMBL/GenBank/DDBJ databases">
        <authorList>
            <person name="Jaros S."/>
            <person name="Januszkiewicz K."/>
            <person name="Wedrychowicz H."/>
        </authorList>
    </citation>
    <scope>NUCLEOTIDE SEQUENCE [LARGE SCALE GENOMIC DNA]</scope>
    <source>
        <strain evidence="5 6">DSM 43832</strain>
    </source>
</reference>
<name>A0A1M6P5C8_PSETH</name>
<comment type="similarity">
    <text evidence="1">Belongs to the ATP-dependent AMP-binding enzyme family.</text>
</comment>
<dbReference type="RefSeq" id="WP_084754276.1">
    <property type="nucleotide sequence ID" value="NZ_CALGVN010000053.1"/>
</dbReference>
<dbReference type="PROSITE" id="PS00455">
    <property type="entry name" value="AMP_BINDING"/>
    <property type="match status" value="1"/>
</dbReference>
<evidence type="ECO:0000259" key="3">
    <source>
        <dbReference type="Pfam" id="PF00501"/>
    </source>
</evidence>
<dbReference type="Pfam" id="PF13193">
    <property type="entry name" value="AMP-binding_C"/>
    <property type="match status" value="1"/>
</dbReference>
<dbReference type="Gene3D" id="3.40.50.12780">
    <property type="entry name" value="N-terminal domain of ligase-like"/>
    <property type="match status" value="1"/>
</dbReference>
<dbReference type="InterPro" id="IPR020845">
    <property type="entry name" value="AMP-binding_CS"/>
</dbReference>
<dbReference type="GO" id="GO:0016405">
    <property type="term" value="F:CoA-ligase activity"/>
    <property type="evidence" value="ECO:0007669"/>
    <property type="project" value="TreeGrafter"/>
</dbReference>
<feature type="domain" description="AMP-dependent synthetase/ligase" evidence="3">
    <location>
        <begin position="18"/>
        <end position="376"/>
    </location>
</feature>
<dbReference type="EMBL" id="FRAP01000002">
    <property type="protein sequence ID" value="SHK03096.1"/>
    <property type="molecule type" value="Genomic_DNA"/>
</dbReference>
<dbReference type="Gene3D" id="3.30.300.30">
    <property type="match status" value="1"/>
</dbReference>
<dbReference type="PANTHER" id="PTHR24096">
    <property type="entry name" value="LONG-CHAIN-FATTY-ACID--COA LIGASE"/>
    <property type="match status" value="1"/>
</dbReference>
<dbReference type="AlphaFoldDB" id="A0A1M6P5C8"/>
<evidence type="ECO:0000259" key="4">
    <source>
        <dbReference type="Pfam" id="PF13193"/>
    </source>
</evidence>
<dbReference type="PANTHER" id="PTHR24096:SF149">
    <property type="entry name" value="AMP-BINDING DOMAIN-CONTAINING PROTEIN-RELATED"/>
    <property type="match status" value="1"/>
</dbReference>
<accession>A0A1M6P5C8</accession>
<evidence type="ECO:0000256" key="2">
    <source>
        <dbReference type="ARBA" id="ARBA00022598"/>
    </source>
</evidence>
<keyword evidence="2 5" id="KW-0436">Ligase</keyword>
<feature type="domain" description="AMP-binding enzyme C-terminal" evidence="4">
    <location>
        <begin position="425"/>
        <end position="498"/>
    </location>
</feature>
<dbReference type="Proteomes" id="UP000184363">
    <property type="component" value="Unassembled WGS sequence"/>
</dbReference>
<evidence type="ECO:0000313" key="6">
    <source>
        <dbReference type="Proteomes" id="UP000184363"/>
    </source>
</evidence>
<evidence type="ECO:0000256" key="1">
    <source>
        <dbReference type="ARBA" id="ARBA00006432"/>
    </source>
</evidence>
<dbReference type="InterPro" id="IPR045851">
    <property type="entry name" value="AMP-bd_C_sf"/>
</dbReference>
<proteinExistence type="inferred from homology"/>